<keyword evidence="3" id="KW-0865">Zymogen</keyword>
<dbReference type="GO" id="GO:0017000">
    <property type="term" value="P:antibiotic biosynthetic process"/>
    <property type="evidence" value="ECO:0007669"/>
    <property type="project" value="InterPro"/>
</dbReference>
<keyword evidence="5" id="KW-0812">Transmembrane</keyword>
<gene>
    <name evidence="6" type="ORF">UFOPK2761_00544</name>
</gene>
<name>A0A6J6SB01_9ZZZZ</name>
<dbReference type="GO" id="GO:0016811">
    <property type="term" value="F:hydrolase activity, acting on carbon-nitrogen (but not peptide) bonds, in linear amides"/>
    <property type="evidence" value="ECO:0007669"/>
    <property type="project" value="InterPro"/>
</dbReference>
<comment type="similarity">
    <text evidence="1">Belongs to the peptidase S45 family.</text>
</comment>
<dbReference type="Pfam" id="PF01804">
    <property type="entry name" value="Penicil_amidase"/>
    <property type="match status" value="1"/>
</dbReference>
<dbReference type="Gene3D" id="1.10.1400.10">
    <property type="match status" value="1"/>
</dbReference>
<dbReference type="Gene3D" id="2.30.120.10">
    <property type="match status" value="1"/>
</dbReference>
<dbReference type="InterPro" id="IPR023343">
    <property type="entry name" value="Penicillin_amidase_dom1"/>
</dbReference>
<evidence type="ECO:0000256" key="5">
    <source>
        <dbReference type="SAM" id="Phobius"/>
    </source>
</evidence>
<keyword evidence="5" id="KW-0472">Membrane</keyword>
<evidence type="ECO:0000256" key="3">
    <source>
        <dbReference type="ARBA" id="ARBA00023145"/>
    </source>
</evidence>
<dbReference type="PANTHER" id="PTHR34218:SF4">
    <property type="entry name" value="ACYL-HOMOSERINE LACTONE ACYLASE QUIP"/>
    <property type="match status" value="1"/>
</dbReference>
<dbReference type="CDD" id="cd03747">
    <property type="entry name" value="Ntn_PGA_like"/>
    <property type="match status" value="1"/>
</dbReference>
<dbReference type="InterPro" id="IPR043146">
    <property type="entry name" value="Penicillin_amidase_N_B-knob"/>
</dbReference>
<feature type="region of interest" description="Disordered" evidence="4">
    <location>
        <begin position="267"/>
        <end position="289"/>
    </location>
</feature>
<protein>
    <submittedName>
        <fullName evidence="6">Unannotated protein</fullName>
    </submittedName>
</protein>
<proteinExistence type="inferred from homology"/>
<evidence type="ECO:0000256" key="1">
    <source>
        <dbReference type="ARBA" id="ARBA00006586"/>
    </source>
</evidence>
<accession>A0A6J6SB01</accession>
<feature type="transmembrane region" description="Helical" evidence="5">
    <location>
        <begin position="36"/>
        <end position="59"/>
    </location>
</feature>
<keyword evidence="5" id="KW-1133">Transmembrane helix</keyword>
<evidence type="ECO:0000256" key="2">
    <source>
        <dbReference type="ARBA" id="ARBA00022801"/>
    </source>
</evidence>
<dbReference type="InterPro" id="IPR043147">
    <property type="entry name" value="Penicillin_amidase_A-knob"/>
</dbReference>
<dbReference type="InterPro" id="IPR014395">
    <property type="entry name" value="Pen/GL7ACA/AHL_acylase"/>
</dbReference>
<dbReference type="Gene3D" id="1.10.439.10">
    <property type="entry name" value="Penicillin Amidohydrolase, domain 1"/>
    <property type="match status" value="1"/>
</dbReference>
<evidence type="ECO:0000313" key="6">
    <source>
        <dbReference type="EMBL" id="CAB4731579.1"/>
    </source>
</evidence>
<organism evidence="6">
    <name type="scientific">freshwater metagenome</name>
    <dbReference type="NCBI Taxonomy" id="449393"/>
    <lineage>
        <taxon>unclassified sequences</taxon>
        <taxon>metagenomes</taxon>
        <taxon>ecological metagenomes</taxon>
    </lineage>
</organism>
<dbReference type="InterPro" id="IPR029055">
    <property type="entry name" value="Ntn_hydrolases_N"/>
</dbReference>
<dbReference type="AlphaFoldDB" id="A0A6J6SB01"/>
<dbReference type="InterPro" id="IPR002692">
    <property type="entry name" value="S45"/>
</dbReference>
<reference evidence="6" key="1">
    <citation type="submission" date="2020-05" db="EMBL/GenBank/DDBJ databases">
        <authorList>
            <person name="Chiriac C."/>
            <person name="Salcher M."/>
            <person name="Ghai R."/>
            <person name="Kavagutti S V."/>
        </authorList>
    </citation>
    <scope>NUCLEOTIDE SEQUENCE</scope>
</reference>
<dbReference type="SUPFAM" id="SSF56235">
    <property type="entry name" value="N-terminal nucleophile aminohydrolases (Ntn hydrolases)"/>
    <property type="match status" value="1"/>
</dbReference>
<dbReference type="Gene3D" id="3.60.20.10">
    <property type="entry name" value="Glutamine Phosphoribosylpyrophosphate, subunit 1, domain 1"/>
    <property type="match status" value="1"/>
</dbReference>
<dbReference type="PANTHER" id="PTHR34218">
    <property type="entry name" value="PEPTIDASE S45 PENICILLIN AMIDASE"/>
    <property type="match status" value="1"/>
</dbReference>
<keyword evidence="2" id="KW-0378">Hydrolase</keyword>
<dbReference type="EMBL" id="CAEZYQ010000003">
    <property type="protein sequence ID" value="CAB4731579.1"/>
    <property type="molecule type" value="Genomic_DNA"/>
</dbReference>
<dbReference type="PIRSF" id="PIRSF001227">
    <property type="entry name" value="Pen_acylase"/>
    <property type="match status" value="1"/>
</dbReference>
<evidence type="ECO:0000256" key="4">
    <source>
        <dbReference type="SAM" id="MobiDB-lite"/>
    </source>
</evidence>
<sequence>MVRHGRMARTMSEDTRAAVPLRWWRAFRGLPDGLRVTTYVAVGLVLALVVTGLLATALVRRPLPQVSGEVEVPGLSARVTVLRDAAGVPHVYADTTADLALAQGYVTAQERFFQMDVRRRSASGTLAALVGEGALPGDRAARTLGLRRVAERELALLSPDARAFLEAYADGVNAYLAQSAPSQLAVEYTLLDLDGADLAPADWTAVDTLTWLKAWGWDLGGAAAAEDEVARVLVADAVGSTRAATLWPTAPDDVVSVVPGGAVVDGRFEPGATETTTRNPLRPAPGGPGAAALAATGGALDALPTWGGRGPGVGSNALVVSGDRTSTGAPLLAADPHLAAEVPGPWMQVGLHCREVGPVCPYDVAGFSLPGVPGVVQGHNAEVAWGAAAAGPDTTDLVVERLREGADGQEVLVGERWRPVRTRTETIEVAGADDVALEVRSTRHGPLLSDVDPDSAAAGEASAVGRGTDLDEELAVAVQWVGLRPAPSLDGLLALALADDVEEARRATAALAVPALDVVLADRAGTVGVQVAGAVPVRKSGRDGTLPAAGWRPEDDWTGEVLPATALPFTTDPLDGVAVAANQVPVDEDYPYLLGQGFDPGQRASRIRDLLVAGEQSVASVEEVQRDEVSTLAPVLVPALLRIDLDEGYADDGQRLLRDWDLDQPADGPGSAAAAYLNATWRELLAATFHDELPPSTWPDGGPRWIQVVGGLLDEPDDPWWDDTATERVERRDDVLRAAMLEARDELVRRQAQDAERWTWGHQHLLRLTSPGLLGDGAALGLARRVVEPDPWPVGGGPGSVDTTSWDPVQGFEVTTGPSMRMVLSLADWDDSRWVALTGVSGHPASDHYTDQTDLLVRGESLPFPFTAEAVAAAAEDELTLLPAP</sequence>